<reference evidence="1 2" key="1">
    <citation type="journal article" date="2018" name="Mol. Biol. Evol.">
        <title>Broad Genomic Sampling Reveals a Smut Pathogenic Ancestry of the Fungal Clade Ustilaginomycotina.</title>
        <authorList>
            <person name="Kijpornyongpan T."/>
            <person name="Mondo S.J."/>
            <person name="Barry K."/>
            <person name="Sandor L."/>
            <person name="Lee J."/>
            <person name="Lipzen A."/>
            <person name="Pangilinan J."/>
            <person name="LaButti K."/>
            <person name="Hainaut M."/>
            <person name="Henrissat B."/>
            <person name="Grigoriev I.V."/>
            <person name="Spatafora J.W."/>
            <person name="Aime M.C."/>
        </authorList>
    </citation>
    <scope>NUCLEOTIDE SEQUENCE [LARGE SCALE GENOMIC DNA]</scope>
    <source>
        <strain evidence="1 2">SA 807</strain>
    </source>
</reference>
<accession>A0ACD0NVV4</accession>
<evidence type="ECO:0000313" key="1">
    <source>
        <dbReference type="EMBL" id="PWN49906.1"/>
    </source>
</evidence>
<dbReference type="EMBL" id="KZ819992">
    <property type="protein sequence ID" value="PWN49906.1"/>
    <property type="molecule type" value="Genomic_DNA"/>
</dbReference>
<evidence type="ECO:0000313" key="2">
    <source>
        <dbReference type="Proteomes" id="UP000245626"/>
    </source>
</evidence>
<name>A0ACD0NVV4_9BASI</name>
<keyword evidence="2" id="KW-1185">Reference proteome</keyword>
<protein>
    <submittedName>
        <fullName evidence="1">Uncharacterized protein</fullName>
    </submittedName>
</protein>
<proteinExistence type="predicted"/>
<dbReference type="Proteomes" id="UP000245626">
    <property type="component" value="Unassembled WGS sequence"/>
</dbReference>
<organism evidence="1 2">
    <name type="scientific">Violaceomyces palustris</name>
    <dbReference type="NCBI Taxonomy" id="1673888"/>
    <lineage>
        <taxon>Eukaryota</taxon>
        <taxon>Fungi</taxon>
        <taxon>Dikarya</taxon>
        <taxon>Basidiomycota</taxon>
        <taxon>Ustilaginomycotina</taxon>
        <taxon>Ustilaginomycetes</taxon>
        <taxon>Violaceomycetales</taxon>
        <taxon>Violaceomycetaceae</taxon>
        <taxon>Violaceomyces</taxon>
    </lineage>
</organism>
<gene>
    <name evidence="1" type="ORF">IE53DRAFT_122024</name>
</gene>
<sequence length="1311" mass="141073">MNRSARSHRSTKVPNVKLRPAIPDSAALSTSSKRQRHRNSLQDNREDDQHFRSLRDHGIEDGAHDEADFVGPSAKPLAGAVISMTGIGELKPTLAKHASQMGARVEGNLTEDVTHLVARTPGSEKYRCALSLGMHIVRPDWILQMRERWLQGEDVDPQKLQEQHRLKALEGLTISFSALPSDQRRALKALAQSLGATVSETLYFNGTVSHLVSGSSDPNQSQSIKHYNNFIARGMSGRMGKQEAAAMEMKVVRPEWIYDSSELGGCMDEETYSIFKPPPTDEWRRNAISTWSKKIPSPFVGYHTTACEPSRKRAKLDSIPATVDGPWNSAMVPAQDEEEMRLQVGRKHLEKVGGTLNNVLAQIVARQSPAIQPKPLNPEGQGGEKERRIGSSSSLRTSGGLSGISREASFASKPSNPEPSRVAATSSGGRHTVAKRKADAAREGVFSGLRIRADAGDDQKNVILSRVLSEAGAIVVAVSDERTADYHIVTFPSRIAPRSSEREKSREVMVNHHWVELCIYYESLTEPDRYFASHPPVAPLPLSRAQGLKVVVLGLPKDGPEYHHARSILQAAGCEVQETIEPQATALIICADDRHLTLQEAKEAKDARIPLTDLSFVEKILKEGRVDVPCKSPSSGRSLVDVGRGSREDPSLGSTSFAGTRSSQRLGANSVNPGQSEGPGVDITNGSKRVCSDQSVESEKAGAKVREDSDKGDNRAGEDESTAFEEETRADEDDVPPLSGLIISFSRSVQSWGNVGALERRCLRLGAKFQQAIDGKVTHLLHRGTVTARETKELAKKHLLVHPSWLEKCEEEGTRLDERLFPPSLDPNKSLAASVIAIPASQIRSARQESQEAIEAKHGQDGRGDSRPASTLFRPSQDAIAAIANARPWHRSLSASSARIQLIQNEASHAGGALQDGSEAGRKQDSTIQAASHPSRGRSASPIGSLRWREMEEEQDQQDDQGALDHGPDPELTFPIVEKAANAAAGAQVTTEGVGEEDPGAERNGATRTSQSNETDKQKKSKVATADEVLALLRDRALENNARRRGKQPPRNRNKRRSEGVEGQNVRFEERCRDGGGVGFNASRRNGASVLPISKRGSGSAEGGGRRSFDVDDYAERVLALQAEKEEALGFSLGGGGGGGGAIGNGIGSGSTAASGLNGFGVGATGVTQNQSLFDASLRVVYDDPAARRERKRLLELVGGGCVAGAKVVGDGSGTRTFPGGEERREGDDEEEEEVEDQTLPAESRRGLNGGEGEGGGGGGGERNEDGGTESVGKERRVAPPRRAAAAAASSRKSESPTKRILARRQPGTRR</sequence>